<protein>
    <submittedName>
        <fullName evidence="3">YciI family protein</fullName>
    </submittedName>
</protein>
<accession>A0ABT3CLZ0</accession>
<evidence type="ECO:0000313" key="4">
    <source>
        <dbReference type="Proteomes" id="UP001526201"/>
    </source>
</evidence>
<sequence length="138" mass="15541">MRYMMIMRTTDAAEEASKDIPFDEMLTTMGRYNDELIAAGAMVSGEGLAPPEDGGFVLDFDTDPPTVTDGAYGEKAALFNGFWIIDVASREDAARWATKCPLGPGVKLEVRRIPTIEEFPQDNEYVQKERKWRNEQEK</sequence>
<reference evidence="3 4" key="1">
    <citation type="journal article" date="2022" name="BMC Genomics">
        <title>Comparative genome analysis of mycobacteria focusing on tRNA and non-coding RNA.</title>
        <authorList>
            <person name="Behra P.R.K."/>
            <person name="Pettersson B.M.F."/>
            <person name="Ramesh M."/>
            <person name="Das S."/>
            <person name="Dasgupta S."/>
            <person name="Kirsebom L.A."/>
        </authorList>
    </citation>
    <scope>NUCLEOTIDE SEQUENCE [LARGE SCALE GENOMIC DNA]</scope>
    <source>
        <strain evidence="3 4">DSM 44078</strain>
    </source>
</reference>
<dbReference type="Pfam" id="PF03795">
    <property type="entry name" value="YCII"/>
    <property type="match status" value="1"/>
</dbReference>
<gene>
    <name evidence="3" type="ORF">H7J73_30545</name>
</gene>
<dbReference type="EMBL" id="JACKTY010000049">
    <property type="protein sequence ID" value="MCV7230358.1"/>
    <property type="molecule type" value="Genomic_DNA"/>
</dbReference>
<organism evidence="3 4">
    <name type="scientific">Mycolicibacterium komossense</name>
    <dbReference type="NCBI Taxonomy" id="1779"/>
    <lineage>
        <taxon>Bacteria</taxon>
        <taxon>Bacillati</taxon>
        <taxon>Actinomycetota</taxon>
        <taxon>Actinomycetes</taxon>
        <taxon>Mycobacteriales</taxon>
        <taxon>Mycobacteriaceae</taxon>
        <taxon>Mycolicibacterium</taxon>
    </lineage>
</organism>
<dbReference type="InterPro" id="IPR005545">
    <property type="entry name" value="YCII"/>
</dbReference>
<evidence type="ECO:0000259" key="2">
    <source>
        <dbReference type="Pfam" id="PF03795"/>
    </source>
</evidence>
<dbReference type="SUPFAM" id="SSF54909">
    <property type="entry name" value="Dimeric alpha+beta barrel"/>
    <property type="match status" value="1"/>
</dbReference>
<evidence type="ECO:0000256" key="1">
    <source>
        <dbReference type="ARBA" id="ARBA00007689"/>
    </source>
</evidence>
<dbReference type="RefSeq" id="WP_264071693.1">
    <property type="nucleotide sequence ID" value="NZ_JACKTY010000049.1"/>
</dbReference>
<keyword evidence="4" id="KW-1185">Reference proteome</keyword>
<comment type="similarity">
    <text evidence="1">Belongs to the YciI family.</text>
</comment>
<name>A0ABT3CLZ0_9MYCO</name>
<evidence type="ECO:0000313" key="3">
    <source>
        <dbReference type="EMBL" id="MCV7230358.1"/>
    </source>
</evidence>
<dbReference type="Proteomes" id="UP001526201">
    <property type="component" value="Unassembled WGS sequence"/>
</dbReference>
<proteinExistence type="inferred from homology"/>
<dbReference type="PANTHER" id="PTHR35174">
    <property type="entry name" value="BLL7171 PROTEIN-RELATED"/>
    <property type="match status" value="1"/>
</dbReference>
<comment type="caution">
    <text evidence="3">The sequence shown here is derived from an EMBL/GenBank/DDBJ whole genome shotgun (WGS) entry which is preliminary data.</text>
</comment>
<dbReference type="InterPro" id="IPR011008">
    <property type="entry name" value="Dimeric_a/b-barrel"/>
</dbReference>
<feature type="domain" description="YCII-related" evidence="2">
    <location>
        <begin position="1"/>
        <end position="104"/>
    </location>
</feature>
<dbReference type="Gene3D" id="3.30.70.1060">
    <property type="entry name" value="Dimeric alpha+beta barrel"/>
    <property type="match status" value="1"/>
</dbReference>
<dbReference type="PANTHER" id="PTHR35174:SF4">
    <property type="entry name" value="BLL7163 PROTEIN"/>
    <property type="match status" value="1"/>
</dbReference>